<dbReference type="PANTHER" id="PTHR31915:SF5">
    <property type="entry name" value="CALCIUM-BINDING AND COILED-COIL DOMAIN-CONTAINING PROTEIN 1"/>
    <property type="match status" value="1"/>
</dbReference>
<keyword evidence="11" id="KW-1185">Reference proteome</keyword>
<evidence type="ECO:0000313" key="10">
    <source>
        <dbReference type="EMBL" id="KAL0978288.1"/>
    </source>
</evidence>
<sequence length="235" mass="27471">MLYGNLHTNIRLISMETQPKVEFRNVGQMYFPQSRVECHYSLSSEHNWNNNDWIGLFKAGWTSVKEYSTFAWALTPEEYTDGANANCCVHFQASYLPRPSQEDYQFVYVDHTGNVCARSRLFTFSISKPFDELETLTEEQEEGEGEDLLLVVSRAQLLQTQLEQTLREQAELKKAQKEAEREKEREEGKSQKAKVEWERDREKLKQEISDLEEQRAAGGGRMEEMNGETKKYIYI</sequence>
<comment type="subcellular location">
    <subcellularLocation>
        <location evidence="2">Cytoplasm</location>
    </subcellularLocation>
    <subcellularLocation>
        <location evidence="1">Nucleus</location>
    </subcellularLocation>
</comment>
<dbReference type="InterPro" id="IPR012852">
    <property type="entry name" value="CALCOCO1-like"/>
</dbReference>
<dbReference type="Pfam" id="PF17751">
    <property type="entry name" value="SKICH"/>
    <property type="match status" value="1"/>
</dbReference>
<dbReference type="GO" id="GO:0005737">
    <property type="term" value="C:cytoplasm"/>
    <property type="evidence" value="ECO:0007669"/>
    <property type="project" value="UniProtKB-SubCell"/>
</dbReference>
<comment type="caution">
    <text evidence="10">The sequence shown here is derived from an EMBL/GenBank/DDBJ whole genome shotgun (WGS) entry which is preliminary data.</text>
</comment>
<evidence type="ECO:0000256" key="2">
    <source>
        <dbReference type="ARBA" id="ARBA00004496"/>
    </source>
</evidence>
<evidence type="ECO:0000256" key="3">
    <source>
        <dbReference type="ARBA" id="ARBA00022490"/>
    </source>
</evidence>
<dbReference type="Gene3D" id="2.60.40.2840">
    <property type="match status" value="1"/>
</dbReference>
<keyword evidence="3" id="KW-0963">Cytoplasm</keyword>
<comment type="similarity">
    <text evidence="6">Belongs to the CALCOCO family.</text>
</comment>
<dbReference type="AlphaFoldDB" id="A0ABD0XDF9"/>
<evidence type="ECO:0000256" key="6">
    <source>
        <dbReference type="ARBA" id="ARBA00037963"/>
    </source>
</evidence>
<reference evidence="10 11" key="1">
    <citation type="submission" date="2024-06" db="EMBL/GenBank/DDBJ databases">
        <authorList>
            <person name="Pan Q."/>
            <person name="Wen M."/>
            <person name="Jouanno E."/>
            <person name="Zahm M."/>
            <person name="Klopp C."/>
            <person name="Cabau C."/>
            <person name="Louis A."/>
            <person name="Berthelot C."/>
            <person name="Parey E."/>
            <person name="Roest Crollius H."/>
            <person name="Montfort J."/>
            <person name="Robinson-Rechavi M."/>
            <person name="Bouchez O."/>
            <person name="Lampietro C."/>
            <person name="Lopez Roques C."/>
            <person name="Donnadieu C."/>
            <person name="Postlethwait J."/>
            <person name="Bobe J."/>
            <person name="Verreycken H."/>
            <person name="Guiguen Y."/>
        </authorList>
    </citation>
    <scope>NUCLEOTIDE SEQUENCE [LARGE SCALE GENOMIC DNA]</scope>
    <source>
        <strain evidence="10">Up_M1</strain>
        <tissue evidence="10">Testis</tissue>
    </source>
</reference>
<dbReference type="GO" id="GO:0005634">
    <property type="term" value="C:nucleus"/>
    <property type="evidence" value="ECO:0007669"/>
    <property type="project" value="UniProtKB-SubCell"/>
</dbReference>
<dbReference type="EMBL" id="JAGEUA010000005">
    <property type="protein sequence ID" value="KAL0978288.1"/>
    <property type="molecule type" value="Genomic_DNA"/>
</dbReference>
<feature type="domain" description="SKICH" evidence="9">
    <location>
        <begin position="21"/>
        <end position="124"/>
    </location>
</feature>
<feature type="domain" description="Calcium binding and coiled-coil" evidence="8">
    <location>
        <begin position="128"/>
        <end position="230"/>
    </location>
</feature>
<feature type="region of interest" description="Disordered" evidence="7">
    <location>
        <begin position="177"/>
        <end position="235"/>
    </location>
</feature>
<keyword evidence="5" id="KW-0539">Nucleus</keyword>
<evidence type="ECO:0000313" key="11">
    <source>
        <dbReference type="Proteomes" id="UP001557470"/>
    </source>
</evidence>
<accession>A0ABD0XDF9</accession>
<evidence type="ECO:0000256" key="1">
    <source>
        <dbReference type="ARBA" id="ARBA00004123"/>
    </source>
</evidence>
<evidence type="ECO:0000256" key="5">
    <source>
        <dbReference type="ARBA" id="ARBA00023242"/>
    </source>
</evidence>
<dbReference type="InterPro" id="IPR041611">
    <property type="entry name" value="SKICH"/>
</dbReference>
<protein>
    <submittedName>
        <fullName evidence="10">Uncharacterized protein</fullName>
    </submittedName>
</protein>
<evidence type="ECO:0000256" key="7">
    <source>
        <dbReference type="SAM" id="MobiDB-lite"/>
    </source>
</evidence>
<dbReference type="Proteomes" id="UP001557470">
    <property type="component" value="Unassembled WGS sequence"/>
</dbReference>
<proteinExistence type="inferred from homology"/>
<gene>
    <name evidence="10" type="ORF">UPYG_G00168440</name>
</gene>
<evidence type="ECO:0000259" key="9">
    <source>
        <dbReference type="Pfam" id="PF17751"/>
    </source>
</evidence>
<dbReference type="PANTHER" id="PTHR31915">
    <property type="entry name" value="SKICH DOMAIN-CONTAINING PROTEIN"/>
    <property type="match status" value="1"/>
</dbReference>
<name>A0ABD0XDF9_UMBPY</name>
<dbReference type="InterPro" id="IPR051002">
    <property type="entry name" value="UBA_autophagy_assoc_protein"/>
</dbReference>
<dbReference type="Pfam" id="PF07888">
    <property type="entry name" value="CALCOCO1"/>
    <property type="match status" value="1"/>
</dbReference>
<organism evidence="10 11">
    <name type="scientific">Umbra pygmaea</name>
    <name type="common">Eastern mudminnow</name>
    <dbReference type="NCBI Taxonomy" id="75934"/>
    <lineage>
        <taxon>Eukaryota</taxon>
        <taxon>Metazoa</taxon>
        <taxon>Chordata</taxon>
        <taxon>Craniata</taxon>
        <taxon>Vertebrata</taxon>
        <taxon>Euteleostomi</taxon>
        <taxon>Actinopterygii</taxon>
        <taxon>Neopterygii</taxon>
        <taxon>Teleostei</taxon>
        <taxon>Protacanthopterygii</taxon>
        <taxon>Esociformes</taxon>
        <taxon>Umbridae</taxon>
        <taxon>Umbra</taxon>
    </lineage>
</organism>
<evidence type="ECO:0000256" key="4">
    <source>
        <dbReference type="ARBA" id="ARBA00023054"/>
    </source>
</evidence>
<keyword evidence="4" id="KW-0175">Coiled coil</keyword>
<evidence type="ECO:0000259" key="8">
    <source>
        <dbReference type="Pfam" id="PF07888"/>
    </source>
</evidence>